<keyword evidence="2" id="KW-1185">Reference proteome</keyword>
<dbReference type="Gramene" id="ONH89722">
    <property type="protein sequence ID" value="ONH89722"/>
    <property type="gene ID" value="PRUPE_8G012200"/>
</dbReference>
<gene>
    <name evidence="1" type="ORF">PRUPE_8G012200</name>
</gene>
<proteinExistence type="predicted"/>
<sequence>MARPRTPSLVVIAYDATKDRGLHELRLTVNGVRKWGDILSRGDTIVFLGVLDKVLHPLGYQAKPRLDSIETSIRAVEEAVRKKVDGYVNMLLRSAQQCEDQRVSIKVKVIAGCPVKQVILQELMACNAAWVVLDRHLKRYLEFYLMHIPCKIAVIEDSLAVEVVRAHQIEDTDTVEHKWFYSMSKRVPTGEDFHNLSQYQMAVLARNIR</sequence>
<dbReference type="Proteomes" id="UP000006882">
    <property type="component" value="Chromosome G8"/>
</dbReference>
<dbReference type="GO" id="GO:0016491">
    <property type="term" value="F:oxidoreductase activity"/>
    <property type="evidence" value="ECO:0007669"/>
    <property type="project" value="InterPro"/>
</dbReference>
<reference evidence="1 2" key="1">
    <citation type="journal article" date="2013" name="Nat. Genet.">
        <title>The high-quality draft genome of peach (Prunus persica) identifies unique patterns of genetic diversity, domestication and genome evolution.</title>
        <authorList>
            <consortium name="International Peach Genome Initiative"/>
            <person name="Verde I."/>
            <person name="Abbott A.G."/>
            <person name="Scalabrin S."/>
            <person name="Jung S."/>
            <person name="Shu S."/>
            <person name="Marroni F."/>
            <person name="Zhebentyayeva T."/>
            <person name="Dettori M.T."/>
            <person name="Grimwood J."/>
            <person name="Cattonaro F."/>
            <person name="Zuccolo A."/>
            <person name="Rossini L."/>
            <person name="Jenkins J."/>
            <person name="Vendramin E."/>
            <person name="Meisel L.A."/>
            <person name="Decroocq V."/>
            <person name="Sosinski B."/>
            <person name="Prochnik S."/>
            <person name="Mitros T."/>
            <person name="Policriti A."/>
            <person name="Cipriani G."/>
            <person name="Dondini L."/>
            <person name="Ficklin S."/>
            <person name="Goodstein D.M."/>
            <person name="Xuan P."/>
            <person name="Del Fabbro C."/>
            <person name="Aramini V."/>
            <person name="Copetti D."/>
            <person name="Gonzalez S."/>
            <person name="Horner D.S."/>
            <person name="Falchi R."/>
            <person name="Lucas S."/>
            <person name="Mica E."/>
            <person name="Maldonado J."/>
            <person name="Lazzari B."/>
            <person name="Bielenberg D."/>
            <person name="Pirona R."/>
            <person name="Miculan M."/>
            <person name="Barakat A."/>
            <person name="Testolin R."/>
            <person name="Stella A."/>
            <person name="Tartarini S."/>
            <person name="Tonutti P."/>
            <person name="Arus P."/>
            <person name="Orellana A."/>
            <person name="Wells C."/>
            <person name="Main D."/>
            <person name="Vizzotto G."/>
            <person name="Silva H."/>
            <person name="Salamini F."/>
            <person name="Schmutz J."/>
            <person name="Morgante M."/>
            <person name="Rokhsar D.S."/>
        </authorList>
    </citation>
    <scope>NUCLEOTIDE SEQUENCE [LARGE SCALE GENOMIC DNA]</scope>
    <source>
        <strain evidence="2">cv. Nemared</strain>
    </source>
</reference>
<dbReference type="eggNOG" id="KOG1187">
    <property type="taxonomic scope" value="Eukaryota"/>
</dbReference>
<dbReference type="GO" id="GO:0003856">
    <property type="term" value="F:3-dehydroquinate synthase activity"/>
    <property type="evidence" value="ECO:0007669"/>
    <property type="project" value="InterPro"/>
</dbReference>
<protein>
    <submittedName>
        <fullName evidence="1">Uncharacterized protein</fullName>
    </submittedName>
</protein>
<name>A0A251MR10_PRUPE</name>
<dbReference type="AlphaFoldDB" id="A0A251MR10"/>
<dbReference type="PANTHER" id="PTHR33563:SF6">
    <property type="entry name" value="USPA DOMAIN-CONTAINING PROTEIN"/>
    <property type="match status" value="1"/>
</dbReference>
<dbReference type="PANTHER" id="PTHR33563">
    <property type="match status" value="1"/>
</dbReference>
<organism evidence="1 2">
    <name type="scientific">Prunus persica</name>
    <name type="common">Peach</name>
    <name type="synonym">Amygdalus persica</name>
    <dbReference type="NCBI Taxonomy" id="3760"/>
    <lineage>
        <taxon>Eukaryota</taxon>
        <taxon>Viridiplantae</taxon>
        <taxon>Streptophyta</taxon>
        <taxon>Embryophyta</taxon>
        <taxon>Tracheophyta</taxon>
        <taxon>Spermatophyta</taxon>
        <taxon>Magnoliopsida</taxon>
        <taxon>eudicotyledons</taxon>
        <taxon>Gunneridae</taxon>
        <taxon>Pentapetalae</taxon>
        <taxon>rosids</taxon>
        <taxon>fabids</taxon>
        <taxon>Rosales</taxon>
        <taxon>Rosaceae</taxon>
        <taxon>Amygdaloideae</taxon>
        <taxon>Amygdaleae</taxon>
        <taxon>Prunus</taxon>
    </lineage>
</organism>
<evidence type="ECO:0000313" key="2">
    <source>
        <dbReference type="Proteomes" id="UP000006882"/>
    </source>
</evidence>
<evidence type="ECO:0000313" key="1">
    <source>
        <dbReference type="EMBL" id="ONH89722.1"/>
    </source>
</evidence>
<dbReference type="EMBL" id="CM007658">
    <property type="protein sequence ID" value="ONH89722.1"/>
    <property type="molecule type" value="Genomic_DNA"/>
</dbReference>
<dbReference type="InterPro" id="IPR002812">
    <property type="entry name" value="DHQS"/>
</dbReference>
<accession>A0A251MR10</accession>
<dbReference type="GO" id="GO:0009073">
    <property type="term" value="P:aromatic amino acid family biosynthetic process"/>
    <property type="evidence" value="ECO:0007669"/>
    <property type="project" value="InterPro"/>
</dbReference>